<dbReference type="Proteomes" id="UP000000387">
    <property type="component" value="Chromosome"/>
</dbReference>
<dbReference type="AlphaFoldDB" id="E3H4V7"/>
<dbReference type="KEGG" id="rdn:HMPREF0733_10118"/>
<organism evidence="1 2">
    <name type="scientific">Rothia dentocariosa (strain ATCC 17931 / CDC X599 / XDIA)</name>
    <dbReference type="NCBI Taxonomy" id="762948"/>
    <lineage>
        <taxon>Bacteria</taxon>
        <taxon>Bacillati</taxon>
        <taxon>Actinomycetota</taxon>
        <taxon>Actinomycetes</taxon>
        <taxon>Micrococcales</taxon>
        <taxon>Micrococcaceae</taxon>
        <taxon>Rothia</taxon>
    </lineage>
</organism>
<reference evidence="2" key="1">
    <citation type="submission" date="2010-10" db="EMBL/GenBank/DDBJ databases">
        <title>The complete genome of Rothia dentocariosa ATCC 17931.</title>
        <authorList>
            <person name="Muzny D."/>
            <person name="Qin X."/>
            <person name="Buhay C."/>
            <person name="Dugan-Rocha S."/>
            <person name="Ding Y."/>
            <person name="Chen G."/>
            <person name="Hawes A."/>
            <person name="Holder M."/>
            <person name="Jhangiani S."/>
            <person name="Johnson A."/>
            <person name="Khan Z."/>
            <person name="Li Z."/>
            <person name="Liu W."/>
            <person name="Liu X."/>
            <person name="Perez L."/>
            <person name="Shen H."/>
            <person name="Wang Q."/>
            <person name="Watt J."/>
            <person name="Xi L."/>
            <person name="Xin Y."/>
            <person name="Zhou J."/>
            <person name="Deng J."/>
            <person name="Jiang H."/>
            <person name="Liu Y."/>
            <person name="Qu J."/>
            <person name="Song X.-Z."/>
            <person name="Zhang L."/>
            <person name="Villasana D."/>
            <person name="Johnson A."/>
            <person name="Liu J."/>
            <person name="Liyanage D."/>
            <person name="Lorensuhewa L."/>
            <person name="Robinson T."/>
            <person name="Song A."/>
            <person name="Song B.-B."/>
            <person name="Dinh H."/>
            <person name="Thornton R."/>
            <person name="Coyle M."/>
            <person name="Francisco L."/>
            <person name="Jackson L."/>
            <person name="Javaid M."/>
            <person name="Korchina V."/>
            <person name="Kovar C."/>
            <person name="Mata R."/>
            <person name="Mathew T."/>
            <person name="Ngo R."/>
            <person name="Nguyen L."/>
            <person name="Nguyen N."/>
            <person name="Okwuonu G."/>
            <person name="Ongeri F."/>
            <person name="Pham C."/>
            <person name="Simmons D."/>
            <person name="Wilczek-Boney K."/>
            <person name="Hale W."/>
            <person name="Jakkamsetti A."/>
            <person name="Pham P."/>
            <person name="Ruth R."/>
            <person name="San Lucas F."/>
            <person name="Warren J."/>
            <person name="Zhang J."/>
            <person name="Zhao Z."/>
            <person name="Zhou C."/>
            <person name="Zhu D."/>
            <person name="Lee S."/>
            <person name="Bess C."/>
            <person name="Blankenburg K."/>
            <person name="Forbes L."/>
            <person name="Fu Q."/>
            <person name="Gubbala S."/>
            <person name="Hirani K."/>
            <person name="Jayaseelan J.C."/>
            <person name="Lara F."/>
            <person name="Munidasa M."/>
            <person name="Palculict T."/>
            <person name="Patil S."/>
            <person name="Pu L.-L."/>
            <person name="Saada N."/>
            <person name="Tang L."/>
            <person name="Weissenberger G."/>
            <person name="Zhu Y."/>
            <person name="Hemphill L."/>
            <person name="Shang Y."/>
            <person name="Youmans B."/>
            <person name="Ayvaz T."/>
            <person name="Ross M."/>
            <person name="Santibanez J."/>
            <person name="Aqrawi P."/>
            <person name="Gross S."/>
            <person name="Joshi V."/>
            <person name="Fowler G."/>
            <person name="Nazareth L."/>
            <person name="Reid J."/>
            <person name="Worley K."/>
            <person name="Petrosino J."/>
            <person name="Highlander S."/>
            <person name="Gibbs R."/>
        </authorList>
    </citation>
    <scope>NUCLEOTIDE SEQUENCE [LARGE SCALE GENOMIC DNA]</scope>
    <source>
        <strain evidence="2">ATCC 17931 / CDC X599 / XDIA</strain>
    </source>
</reference>
<gene>
    <name evidence="1" type="ordered locus">HMPREF0733_10118</name>
</gene>
<dbReference type="EMBL" id="CP002280">
    <property type="protein sequence ID" value="ADP39576.1"/>
    <property type="molecule type" value="Genomic_DNA"/>
</dbReference>
<accession>E3H4V7</accession>
<evidence type="ECO:0000313" key="1">
    <source>
        <dbReference type="EMBL" id="ADP39576.1"/>
    </source>
</evidence>
<dbReference type="HOGENOM" id="CLU_3239114_0_0_11"/>
<proteinExistence type="predicted"/>
<evidence type="ECO:0000313" key="2">
    <source>
        <dbReference type="Proteomes" id="UP000000387"/>
    </source>
</evidence>
<name>E3H4V7_ROTDC</name>
<sequence length="43" mass="5096">MKEADRGKFIFRSRALEDVPAVKELRLSERRGVWYIKNDRAST</sequence>
<protein>
    <submittedName>
        <fullName evidence="1">Uncharacterized protein</fullName>
    </submittedName>
</protein>